<dbReference type="VEuPathDB" id="FungiDB:PSTT_14210"/>
<dbReference type="EMBL" id="PKSM01000004">
    <property type="protein sequence ID" value="POW23017.1"/>
    <property type="molecule type" value="Genomic_DNA"/>
</dbReference>
<evidence type="ECO:0000313" key="2">
    <source>
        <dbReference type="Proteomes" id="UP000238274"/>
    </source>
</evidence>
<protein>
    <submittedName>
        <fullName evidence="1">Uncharacterized protein</fullName>
    </submittedName>
</protein>
<gene>
    <name evidence="1" type="ORF">PSHT_00629</name>
</gene>
<comment type="caution">
    <text evidence="1">The sequence shown here is derived from an EMBL/GenBank/DDBJ whole genome shotgun (WGS) entry which is preliminary data.</text>
</comment>
<proteinExistence type="predicted"/>
<dbReference type="Proteomes" id="UP000238274">
    <property type="component" value="Unassembled WGS sequence"/>
</dbReference>
<dbReference type="VEuPathDB" id="FungiDB:PSHT_00629"/>
<sequence length="468" mass="53126">MSDEEDLPELEPVSTSELVNLLVDATQSCSKPTPPDLNSEDNVGLGLESLFGNGAEEEDSADDEFFLTEEGGWTGDWTPLSTGQIAIDSDALAFINARLPRINFPSWIKQPLSMLGKASHGKVKADEWRNLYSMQLPLILPLYWRAPDVQQLSLLHNFAHLVSLVNIGSKRHTDSGLIAKYRHHLQAYLLTSVSIFNQETVAPNHHMAIHLAECLRTSHNNHIGELEITFLNNFCRLGNLRVLLNSDRLPDQLRPFIAQLRTCSDPVPRCIPKSVDPRRQKQLLSSKIFPQLITQINSIKSVNDNCTYVASSEWKRTDKLKKTAPVNRRVEFLQSVHVEPNLTYASYAVSHNNSIIQFRATSSRVATCFGRIDQIFKHKKRVTLEKQTRTDVWLVVSQFRPIPPDIPHPFTSLVTYDLQLDLCYLKTHEPRVIHIEDVIAHCAWIHYRAKEISTAFDQDCIALVSLDR</sequence>
<accession>A0A2S4WMU2</accession>
<reference evidence="2" key="3">
    <citation type="journal article" date="2018" name="Mol. Plant Microbe Interact.">
        <title>Genome sequence resources for the wheat stripe rust pathogen (Puccinia striiformis f. sp. tritici) and the barley stripe rust pathogen (Puccinia striiformis f. sp. hordei).</title>
        <authorList>
            <person name="Xia C."/>
            <person name="Wang M."/>
            <person name="Yin C."/>
            <person name="Cornejo O.E."/>
            <person name="Hulbert S.H."/>
            <person name="Chen X."/>
        </authorList>
    </citation>
    <scope>NUCLEOTIDE SEQUENCE [LARGE SCALE GENOMIC DNA]</scope>
    <source>
        <strain evidence="2">93TX-2</strain>
    </source>
</reference>
<reference evidence="1 2" key="1">
    <citation type="submission" date="2017-12" db="EMBL/GenBank/DDBJ databases">
        <title>Gene loss provides genomic basis for host adaptation in cereal stripe rust fungi.</title>
        <authorList>
            <person name="Xia C."/>
        </authorList>
    </citation>
    <scope>NUCLEOTIDE SEQUENCE [LARGE SCALE GENOMIC DNA]</scope>
    <source>
        <strain evidence="1 2">93TX-2</strain>
    </source>
</reference>
<dbReference type="VEuPathDB" id="FungiDB:PSTT_13051"/>
<organism evidence="1 2">
    <name type="scientific">Puccinia striiformis</name>
    <dbReference type="NCBI Taxonomy" id="27350"/>
    <lineage>
        <taxon>Eukaryota</taxon>
        <taxon>Fungi</taxon>
        <taxon>Dikarya</taxon>
        <taxon>Basidiomycota</taxon>
        <taxon>Pucciniomycotina</taxon>
        <taxon>Pucciniomycetes</taxon>
        <taxon>Pucciniales</taxon>
        <taxon>Pucciniaceae</taxon>
        <taxon>Puccinia</taxon>
    </lineage>
</organism>
<dbReference type="AlphaFoldDB" id="A0A2S4WMU2"/>
<dbReference type="OrthoDB" id="2501566at2759"/>
<evidence type="ECO:0000313" key="1">
    <source>
        <dbReference type="EMBL" id="POW23017.1"/>
    </source>
</evidence>
<reference evidence="2" key="2">
    <citation type="journal article" date="2018" name="BMC Genomics">
        <title>Genomic insights into host adaptation between the wheat stripe rust pathogen (Puccinia striiformis f. sp. tritici) and the barley stripe rust pathogen (Puccinia striiformis f. sp. hordei).</title>
        <authorList>
            <person name="Xia C."/>
            <person name="Wang M."/>
            <person name="Yin C."/>
            <person name="Cornejo O.E."/>
            <person name="Hulbert S.H."/>
            <person name="Chen X."/>
        </authorList>
    </citation>
    <scope>NUCLEOTIDE SEQUENCE [LARGE SCALE GENOMIC DNA]</scope>
    <source>
        <strain evidence="2">93TX-2</strain>
    </source>
</reference>
<name>A0A2S4WMU2_9BASI</name>
<keyword evidence="2" id="KW-1185">Reference proteome</keyword>